<organism evidence="2 3">
    <name type="scientific">Caldicoprobacter faecalis</name>
    <dbReference type="NCBI Taxonomy" id="937334"/>
    <lineage>
        <taxon>Bacteria</taxon>
        <taxon>Bacillati</taxon>
        <taxon>Bacillota</taxon>
        <taxon>Clostridia</taxon>
        <taxon>Caldicoprobacterales</taxon>
        <taxon>Caldicoprobacteraceae</taxon>
        <taxon>Caldicoprobacter</taxon>
    </lineage>
</organism>
<dbReference type="STRING" id="937334.SAMN05444406_10120"/>
<keyword evidence="1" id="KW-0472">Membrane</keyword>
<keyword evidence="1" id="KW-1133">Transmembrane helix</keyword>
<dbReference type="RefSeq" id="WP_092281772.1">
    <property type="nucleotide sequence ID" value="NZ_FOXR01000001.1"/>
</dbReference>
<sequence>MNKYLRGFIAGSMVGIAASMLFMPGKDNEMRRKFWNGKNIMDNASQIMANMLSEMKEKR</sequence>
<evidence type="ECO:0000313" key="2">
    <source>
        <dbReference type="EMBL" id="SFP58904.1"/>
    </source>
</evidence>
<dbReference type="AlphaFoldDB" id="A0A1I5RK10"/>
<feature type="transmembrane region" description="Helical" evidence="1">
    <location>
        <begin position="6"/>
        <end position="23"/>
    </location>
</feature>
<evidence type="ECO:0000256" key="1">
    <source>
        <dbReference type="SAM" id="Phobius"/>
    </source>
</evidence>
<keyword evidence="3" id="KW-1185">Reference proteome</keyword>
<accession>A0A1I5RK10</accession>
<dbReference type="Proteomes" id="UP000198577">
    <property type="component" value="Unassembled WGS sequence"/>
</dbReference>
<evidence type="ECO:0000313" key="3">
    <source>
        <dbReference type="Proteomes" id="UP000198577"/>
    </source>
</evidence>
<evidence type="ECO:0008006" key="4">
    <source>
        <dbReference type="Google" id="ProtNLM"/>
    </source>
</evidence>
<protein>
    <recommendedName>
        <fullName evidence="4">YtxH-like protein</fullName>
    </recommendedName>
</protein>
<gene>
    <name evidence="2" type="ORF">SAMN05444406_10120</name>
</gene>
<proteinExistence type="predicted"/>
<dbReference type="EMBL" id="FOXR01000001">
    <property type="protein sequence ID" value="SFP58904.1"/>
    <property type="molecule type" value="Genomic_DNA"/>
</dbReference>
<keyword evidence="1" id="KW-0812">Transmembrane</keyword>
<reference evidence="2 3" key="1">
    <citation type="submission" date="2016-10" db="EMBL/GenBank/DDBJ databases">
        <authorList>
            <person name="de Groot N.N."/>
        </authorList>
    </citation>
    <scope>NUCLEOTIDE SEQUENCE [LARGE SCALE GENOMIC DNA]</scope>
    <source>
        <strain evidence="2 3">DSM 20678</strain>
    </source>
</reference>
<name>A0A1I5RK10_9FIRM</name>